<dbReference type="InterPro" id="IPR011010">
    <property type="entry name" value="DNA_brk_join_enz"/>
</dbReference>
<evidence type="ECO:0000313" key="4">
    <source>
        <dbReference type="Proteomes" id="UP000224182"/>
    </source>
</evidence>
<dbReference type="InterPro" id="IPR050090">
    <property type="entry name" value="Tyrosine_recombinase_XerCD"/>
</dbReference>
<dbReference type="PANTHER" id="PTHR30349:SF64">
    <property type="entry name" value="PROPHAGE INTEGRASE INTD-RELATED"/>
    <property type="match status" value="1"/>
</dbReference>
<reference evidence="3 4" key="1">
    <citation type="submission" date="2017-06" db="EMBL/GenBank/DDBJ databases">
        <title>Draft genome sequence of Fusobacterium nucleatum subsp. polymorphum KCOM 1271 (=ChDC F305).</title>
        <authorList>
            <person name="Kook J.-K."/>
            <person name="Park S.-N."/>
            <person name="Lim Y.K."/>
            <person name="Roh H."/>
        </authorList>
    </citation>
    <scope>NUCLEOTIDE SEQUENCE [LARGE SCALE GENOMIC DNA]</scope>
    <source>
        <strain evidence="4">KCOM 1271 (ChDC F305)</strain>
    </source>
</reference>
<dbReference type="CDD" id="cd01189">
    <property type="entry name" value="INT_ICEBs1_C_like"/>
    <property type="match status" value="1"/>
</dbReference>
<keyword evidence="1" id="KW-0233">DNA recombination</keyword>
<dbReference type="SUPFAM" id="SSF56349">
    <property type="entry name" value="DNA breaking-rejoining enzymes"/>
    <property type="match status" value="1"/>
</dbReference>
<evidence type="ECO:0000259" key="2">
    <source>
        <dbReference type="PROSITE" id="PS51898"/>
    </source>
</evidence>
<dbReference type="InterPro" id="IPR002104">
    <property type="entry name" value="Integrase_catalytic"/>
</dbReference>
<dbReference type="GO" id="GO:0003677">
    <property type="term" value="F:DNA binding"/>
    <property type="evidence" value="ECO:0007669"/>
    <property type="project" value="InterPro"/>
</dbReference>
<name>A0A2C6BR37_FUSNP</name>
<dbReference type="Pfam" id="PF00589">
    <property type="entry name" value="Phage_integrase"/>
    <property type="match status" value="1"/>
</dbReference>
<gene>
    <name evidence="3" type="ORF">CBG54_06345</name>
</gene>
<dbReference type="EMBL" id="NIRN01000001">
    <property type="protein sequence ID" value="PHI06683.1"/>
    <property type="molecule type" value="Genomic_DNA"/>
</dbReference>
<dbReference type="InterPro" id="IPR013762">
    <property type="entry name" value="Integrase-like_cat_sf"/>
</dbReference>
<dbReference type="AlphaFoldDB" id="A0A2C6BR37"/>
<evidence type="ECO:0000313" key="3">
    <source>
        <dbReference type="EMBL" id="PHI06683.1"/>
    </source>
</evidence>
<proteinExistence type="predicted"/>
<dbReference type="Gene3D" id="1.10.443.10">
    <property type="entry name" value="Intergrase catalytic core"/>
    <property type="match status" value="1"/>
</dbReference>
<dbReference type="RefSeq" id="WP_098974484.1">
    <property type="nucleotide sequence ID" value="NZ_CP077115.1"/>
</dbReference>
<comment type="caution">
    <text evidence="3">The sequence shown here is derived from an EMBL/GenBank/DDBJ whole genome shotgun (WGS) entry which is preliminary data.</text>
</comment>
<dbReference type="Proteomes" id="UP000224182">
    <property type="component" value="Unassembled WGS sequence"/>
</dbReference>
<organism evidence="3 4">
    <name type="scientific">Fusobacterium nucleatum subsp. polymorphum</name>
    <name type="common">Fusobacterium polymorphum</name>
    <dbReference type="NCBI Taxonomy" id="76857"/>
    <lineage>
        <taxon>Bacteria</taxon>
        <taxon>Fusobacteriati</taxon>
        <taxon>Fusobacteriota</taxon>
        <taxon>Fusobacteriia</taxon>
        <taxon>Fusobacteriales</taxon>
        <taxon>Fusobacteriaceae</taxon>
        <taxon>Fusobacterium</taxon>
    </lineage>
</organism>
<accession>A0A2C6BR37</accession>
<dbReference type="GO" id="GO:0006310">
    <property type="term" value="P:DNA recombination"/>
    <property type="evidence" value="ECO:0007669"/>
    <property type="project" value="UniProtKB-KW"/>
</dbReference>
<evidence type="ECO:0000256" key="1">
    <source>
        <dbReference type="ARBA" id="ARBA00023172"/>
    </source>
</evidence>
<dbReference type="PANTHER" id="PTHR30349">
    <property type="entry name" value="PHAGE INTEGRASE-RELATED"/>
    <property type="match status" value="1"/>
</dbReference>
<dbReference type="PROSITE" id="PS51898">
    <property type="entry name" value="TYR_RECOMBINASE"/>
    <property type="match status" value="1"/>
</dbReference>
<dbReference type="GO" id="GO:0015074">
    <property type="term" value="P:DNA integration"/>
    <property type="evidence" value="ECO:0007669"/>
    <property type="project" value="InterPro"/>
</dbReference>
<sequence length="383" mass="46023">MKGSVRKRGEFWYYSFDVGKNKDGKRNRIEKKGTKSKRETESLLREEIEIYLKKSKLNLKTFYETSDEFLEYKKKSIKFSTYILYLSYIKKYKKYINENIFISELNINNFISKLKLNTSACNFNKLLKVFQSIYKYSLMNNYINYELYLKVEQLEKVKYVKGVEKEYFNINEIESYIDKIPSFYARSIFKLMFYTGMRVSEATALTWDCINFENKEIIIDKILVHHKYGYITKPKSNKSSRTIYIDKRTNELLLEIKKYSEYIPEEKKKYRIFYLKKIDSELYQIVKEKTEKKLDFVFYNMYNSFFTGKALAQLARRHIQVAGLHLTSHCGRVSHATELVDNDVPLKIIQERLGHENISTTLNFYKKITKKDREKEKEILDKM</sequence>
<protein>
    <recommendedName>
        <fullName evidence="2">Tyr recombinase domain-containing protein</fullName>
    </recommendedName>
</protein>
<feature type="domain" description="Tyr recombinase" evidence="2">
    <location>
        <begin position="163"/>
        <end position="381"/>
    </location>
</feature>